<evidence type="ECO:0000313" key="2">
    <source>
        <dbReference type="EMBL" id="AEW87861.1"/>
    </source>
</evidence>
<dbReference type="Proteomes" id="UP000133219">
    <property type="component" value="Segment"/>
</dbReference>
<protein>
    <submittedName>
        <fullName evidence="1">JM167</fullName>
    </submittedName>
</protein>
<proteinExistence type="predicted"/>
<accession>G9JMH4</accession>
<dbReference type="Proteomes" id="UP000124292">
    <property type="component" value="Genome"/>
</dbReference>
<gene>
    <name evidence="1" type="ORF">JM167</name>
</gene>
<dbReference type="RefSeq" id="YP_238470.1">
    <property type="nucleotide sequence ID" value="NC_007016.1"/>
</dbReference>
<reference evidence="3 4" key="1">
    <citation type="journal article" date="2013" name="J. Virol.">
        <title>Genomic characterization of Japanese macaque rhadinovirus, a novel herpesvirus isolated from a nonhuman primate with a spontaneous inflammatory demyelinating disease.</title>
        <authorList>
            <person name="Estep R.D."/>
            <person name="Hansen S.G."/>
            <person name="Rogers K.S."/>
            <person name="Axthelm M.K."/>
            <person name="Wong S.W."/>
        </authorList>
    </citation>
    <scope>NUCLEOTIDE SEQUENCE [LARGE SCALE GENOMIC DNA]</scope>
    <source>
        <strain evidence="2">12E2</strain>
        <strain evidence="1">3A1</strain>
    </source>
</reference>
<evidence type="ECO:0000313" key="1">
    <source>
        <dbReference type="EMBL" id="AEW87691.1"/>
    </source>
</evidence>
<evidence type="ECO:0000313" key="4">
    <source>
        <dbReference type="Proteomes" id="UP000133219"/>
    </source>
</evidence>
<organism evidence="1 4">
    <name type="scientific">Macaca fuscata rhadinovirus</name>
    <dbReference type="NCBI Taxonomy" id="272551"/>
    <lineage>
        <taxon>Viruses</taxon>
        <taxon>Duplodnaviria</taxon>
        <taxon>Heunggongvirae</taxon>
        <taxon>Peploviricota</taxon>
        <taxon>Herviviricetes</taxon>
        <taxon>Herpesvirales</taxon>
        <taxon>Orthoherpesviridae</taxon>
        <taxon>Gammaherpesvirinae</taxon>
        <taxon>Rhadinovirus</taxon>
        <taxon>Rhadinovirus macacinegamma11</taxon>
        <taxon>macacine gammaherpesvirus 11</taxon>
    </lineage>
</organism>
<dbReference type="GeneID" id="3416552"/>
<dbReference type="EMBL" id="JN885136">
    <property type="protein sequence ID" value="AEW87691.1"/>
    <property type="molecule type" value="Genomic_DNA"/>
</dbReference>
<sequence>MFRCNGSITAAHIGSLSGNGLQAVDCTVTGSWRCTRTSYSTSAPSVRAANVPGGTRSATNRLVWQLRCLASSNRNAVSKPLSLRHCTSSLDLVVGWRSRSGP</sequence>
<dbReference type="EMBL" id="JN885137">
    <property type="protein sequence ID" value="AEW87861.1"/>
    <property type="molecule type" value="Genomic_DNA"/>
</dbReference>
<evidence type="ECO:0000313" key="3">
    <source>
        <dbReference type="Proteomes" id="UP000124292"/>
    </source>
</evidence>
<dbReference type="KEGG" id="vg:3416552"/>
<name>G9JMH4_9GAMA</name>